<reference evidence="1 2" key="1">
    <citation type="submission" date="2014-04" db="EMBL/GenBank/DDBJ databases">
        <title>Evolutionary Origins and Diversification of the Mycorrhizal Mutualists.</title>
        <authorList>
            <consortium name="DOE Joint Genome Institute"/>
            <consortium name="Mycorrhizal Genomics Consortium"/>
            <person name="Kohler A."/>
            <person name="Kuo A."/>
            <person name="Nagy L.G."/>
            <person name="Floudas D."/>
            <person name="Copeland A."/>
            <person name="Barry K.W."/>
            <person name="Cichocki N."/>
            <person name="Veneault-Fourrey C."/>
            <person name="LaButti K."/>
            <person name="Lindquist E.A."/>
            <person name="Lipzen A."/>
            <person name="Lundell T."/>
            <person name="Morin E."/>
            <person name="Murat C."/>
            <person name="Riley R."/>
            <person name="Ohm R."/>
            <person name="Sun H."/>
            <person name="Tunlid A."/>
            <person name="Henrissat B."/>
            <person name="Grigoriev I.V."/>
            <person name="Hibbett D.S."/>
            <person name="Martin F."/>
        </authorList>
    </citation>
    <scope>NUCLEOTIDE SEQUENCE [LARGE SCALE GENOMIC DNA]</scope>
    <source>
        <strain evidence="1 2">Koide BX008</strain>
    </source>
</reference>
<sequence length="73" mass="8242">MPKLLLFPDISSSNLDFFCDQMSLNPPDGLGVHEVGVGEAHVFYQIQTLCRLQKRCALNGHDSFNLDEWCARC</sequence>
<gene>
    <name evidence="1" type="ORF">M378DRAFT_160725</name>
</gene>
<evidence type="ECO:0000313" key="2">
    <source>
        <dbReference type="Proteomes" id="UP000054549"/>
    </source>
</evidence>
<dbReference type="AlphaFoldDB" id="A0A0C2XCY4"/>
<dbReference type="EMBL" id="KN818235">
    <property type="protein sequence ID" value="KIL66703.1"/>
    <property type="molecule type" value="Genomic_DNA"/>
</dbReference>
<dbReference type="InParanoid" id="A0A0C2XCY4"/>
<protein>
    <submittedName>
        <fullName evidence="1">Uncharacterized protein</fullName>
    </submittedName>
</protein>
<dbReference type="Proteomes" id="UP000054549">
    <property type="component" value="Unassembled WGS sequence"/>
</dbReference>
<proteinExistence type="predicted"/>
<keyword evidence="2" id="KW-1185">Reference proteome</keyword>
<accession>A0A0C2XCY4</accession>
<organism evidence="1 2">
    <name type="scientific">Amanita muscaria (strain Koide BX008)</name>
    <dbReference type="NCBI Taxonomy" id="946122"/>
    <lineage>
        <taxon>Eukaryota</taxon>
        <taxon>Fungi</taxon>
        <taxon>Dikarya</taxon>
        <taxon>Basidiomycota</taxon>
        <taxon>Agaricomycotina</taxon>
        <taxon>Agaricomycetes</taxon>
        <taxon>Agaricomycetidae</taxon>
        <taxon>Agaricales</taxon>
        <taxon>Pluteineae</taxon>
        <taxon>Amanitaceae</taxon>
        <taxon>Amanita</taxon>
    </lineage>
</organism>
<evidence type="ECO:0000313" key="1">
    <source>
        <dbReference type="EMBL" id="KIL66703.1"/>
    </source>
</evidence>
<dbReference type="HOGENOM" id="CLU_2704298_0_0_1"/>
<name>A0A0C2XCY4_AMAMK</name>